<reference evidence="2 3" key="1">
    <citation type="submission" date="2020-03" db="EMBL/GenBank/DDBJ databases">
        <title>Dissostichus mawsoni Genome sequencing and assembly.</title>
        <authorList>
            <person name="Park H."/>
        </authorList>
    </citation>
    <scope>NUCLEOTIDE SEQUENCE [LARGE SCALE GENOMIC DNA]</scope>
    <source>
        <strain evidence="2">DM0001</strain>
        <tissue evidence="2">Muscle</tissue>
    </source>
</reference>
<comment type="caution">
    <text evidence="2">The sequence shown here is derived from an EMBL/GenBank/DDBJ whole genome shotgun (WGS) entry which is preliminary data.</text>
</comment>
<gene>
    <name evidence="2" type="ORF">F7725_021878</name>
</gene>
<evidence type="ECO:0000256" key="1">
    <source>
        <dbReference type="SAM" id="MobiDB-lite"/>
    </source>
</evidence>
<organism evidence="2 3">
    <name type="scientific">Dissostichus mawsoni</name>
    <name type="common">Antarctic cod</name>
    <dbReference type="NCBI Taxonomy" id="36200"/>
    <lineage>
        <taxon>Eukaryota</taxon>
        <taxon>Metazoa</taxon>
        <taxon>Chordata</taxon>
        <taxon>Craniata</taxon>
        <taxon>Vertebrata</taxon>
        <taxon>Euteleostomi</taxon>
        <taxon>Actinopterygii</taxon>
        <taxon>Neopterygii</taxon>
        <taxon>Teleostei</taxon>
        <taxon>Neoteleostei</taxon>
        <taxon>Acanthomorphata</taxon>
        <taxon>Eupercaria</taxon>
        <taxon>Perciformes</taxon>
        <taxon>Notothenioidei</taxon>
        <taxon>Nototheniidae</taxon>
        <taxon>Dissostichus</taxon>
    </lineage>
</organism>
<keyword evidence="3" id="KW-1185">Reference proteome</keyword>
<proteinExistence type="predicted"/>
<feature type="compositionally biased region" description="Polar residues" evidence="1">
    <location>
        <begin position="63"/>
        <end position="74"/>
    </location>
</feature>
<dbReference type="OrthoDB" id="10604835at2759"/>
<name>A0A7J5ZEP4_DISMA</name>
<evidence type="ECO:0000313" key="2">
    <source>
        <dbReference type="EMBL" id="KAF3859479.1"/>
    </source>
</evidence>
<protein>
    <submittedName>
        <fullName evidence="2">Uncharacterized protein</fullName>
    </submittedName>
</protein>
<dbReference type="Proteomes" id="UP000518266">
    <property type="component" value="Unassembled WGS sequence"/>
</dbReference>
<sequence>MFDLKKSYSLIVNCSAEEFSRAAVRRKVRGAEECVVSNTVPPKPAHLQSPQREGPALARSPTAKLQPQQEQSPNRGLGCVSPSQNCLGSPSPIRGGGNSFLNVSGAHISPTRLSPGSLLGSPSPGKRGLHSRSPSREGGHSPAKLSPRNRSPLSGLLRTPSPVQGEWGAIDPPRTLNHG</sequence>
<evidence type="ECO:0000313" key="3">
    <source>
        <dbReference type="Proteomes" id="UP000518266"/>
    </source>
</evidence>
<feature type="compositionally biased region" description="Low complexity" evidence="1">
    <location>
        <begin position="109"/>
        <end position="126"/>
    </location>
</feature>
<feature type="region of interest" description="Disordered" evidence="1">
    <location>
        <begin position="38"/>
        <end position="179"/>
    </location>
</feature>
<dbReference type="EMBL" id="JAAKFY010000003">
    <property type="protein sequence ID" value="KAF3859479.1"/>
    <property type="molecule type" value="Genomic_DNA"/>
</dbReference>
<accession>A0A7J5ZEP4</accession>
<dbReference type="AlphaFoldDB" id="A0A7J5ZEP4"/>